<dbReference type="STRING" id="329046.A0A1Y2CLJ5"/>
<dbReference type="EMBL" id="MCGO01000013">
    <property type="protein sequence ID" value="ORY47908.1"/>
    <property type="molecule type" value="Genomic_DNA"/>
</dbReference>
<organism evidence="8 9">
    <name type="scientific">Rhizoclosmatium globosum</name>
    <dbReference type="NCBI Taxonomy" id="329046"/>
    <lineage>
        <taxon>Eukaryota</taxon>
        <taxon>Fungi</taxon>
        <taxon>Fungi incertae sedis</taxon>
        <taxon>Chytridiomycota</taxon>
        <taxon>Chytridiomycota incertae sedis</taxon>
        <taxon>Chytridiomycetes</taxon>
        <taxon>Chytridiales</taxon>
        <taxon>Chytriomycetaceae</taxon>
        <taxon>Rhizoclosmatium</taxon>
    </lineage>
</organism>
<gene>
    <name evidence="8" type="ORF">BCR33DRAFT_81292</name>
</gene>
<dbReference type="GO" id="GO:0000785">
    <property type="term" value="C:chromatin"/>
    <property type="evidence" value="ECO:0007669"/>
    <property type="project" value="EnsemblFungi"/>
</dbReference>
<dbReference type="Pfam" id="PF08292">
    <property type="entry name" value="RNA_pol_Rbc25"/>
    <property type="match status" value="1"/>
</dbReference>
<proteinExistence type="inferred from homology"/>
<protein>
    <recommendedName>
        <fullName evidence="10">S1 motif domain-containing protein</fullName>
    </recommendedName>
</protein>
<dbReference type="Pfam" id="PF03876">
    <property type="entry name" value="SHS2_Rpb7-N"/>
    <property type="match status" value="1"/>
</dbReference>
<dbReference type="Gene3D" id="2.40.50.140">
    <property type="entry name" value="Nucleic acid-binding proteins"/>
    <property type="match status" value="1"/>
</dbReference>
<dbReference type="InterPro" id="IPR045113">
    <property type="entry name" value="Rpb7-like"/>
</dbReference>
<evidence type="ECO:0008006" key="10">
    <source>
        <dbReference type="Google" id="ProtNLM"/>
    </source>
</evidence>
<dbReference type="InterPro" id="IPR036898">
    <property type="entry name" value="RNA_pol_Rpb7-like_N_sf"/>
</dbReference>
<dbReference type="Proteomes" id="UP000193642">
    <property type="component" value="Unassembled WGS sequence"/>
</dbReference>
<comment type="subcellular location">
    <subcellularLocation>
        <location evidence="1">Nucleus</location>
    </subcellularLocation>
</comment>
<dbReference type="GO" id="GO:0006384">
    <property type="term" value="P:transcription initiation at RNA polymerase III promoter"/>
    <property type="evidence" value="ECO:0007669"/>
    <property type="project" value="TreeGrafter"/>
</dbReference>
<evidence type="ECO:0000256" key="5">
    <source>
        <dbReference type="ARBA" id="ARBA00023242"/>
    </source>
</evidence>
<dbReference type="PANTHER" id="PTHR12709:SF1">
    <property type="entry name" value="DNA-DIRECTED RNA POLYMERASE III SUBUNIT RPC8"/>
    <property type="match status" value="1"/>
</dbReference>
<comment type="similarity">
    <text evidence="2">Belongs to the eukaryotic RPB7/RPC8 RNA polymerase subunit family.</text>
</comment>
<feature type="domain" description="RNA polymerase Rpb7-like N-terminal" evidence="6">
    <location>
        <begin position="8"/>
        <end position="66"/>
    </location>
</feature>
<evidence type="ECO:0000256" key="4">
    <source>
        <dbReference type="ARBA" id="ARBA00023163"/>
    </source>
</evidence>
<sequence length="120" mass="13399">MFQLLTLEDTVRVLPADQRKPLPVAVTDELNKKYANKIKPKSGLCIRVLDILTIGDGIVHACLDGSGMFKTSFRLIVFRPFVGQILTGKVVHMSPEGLRVSLEFFDDILIPEYLLKPNSS</sequence>
<comment type="caution">
    <text evidence="8">The sequence shown here is derived from an EMBL/GenBank/DDBJ whole genome shotgun (WGS) entry which is preliminary data.</text>
</comment>
<evidence type="ECO:0000259" key="6">
    <source>
        <dbReference type="Pfam" id="PF03876"/>
    </source>
</evidence>
<evidence type="ECO:0000259" key="7">
    <source>
        <dbReference type="Pfam" id="PF08292"/>
    </source>
</evidence>
<evidence type="ECO:0000313" key="8">
    <source>
        <dbReference type="EMBL" id="ORY47908.1"/>
    </source>
</evidence>
<reference evidence="8 9" key="1">
    <citation type="submission" date="2016-07" db="EMBL/GenBank/DDBJ databases">
        <title>Pervasive Adenine N6-methylation of Active Genes in Fungi.</title>
        <authorList>
            <consortium name="DOE Joint Genome Institute"/>
            <person name="Mondo S.J."/>
            <person name="Dannebaum R.O."/>
            <person name="Kuo R.C."/>
            <person name="Labutti K."/>
            <person name="Haridas S."/>
            <person name="Kuo A."/>
            <person name="Salamov A."/>
            <person name="Ahrendt S.R."/>
            <person name="Lipzen A."/>
            <person name="Sullivan W."/>
            <person name="Andreopoulos W.B."/>
            <person name="Clum A."/>
            <person name="Lindquist E."/>
            <person name="Daum C."/>
            <person name="Ramamoorthy G.K."/>
            <person name="Gryganskyi A."/>
            <person name="Culley D."/>
            <person name="Magnuson J.K."/>
            <person name="James T.Y."/>
            <person name="O'Malley M.A."/>
            <person name="Stajich J.E."/>
            <person name="Spatafora J.W."/>
            <person name="Visel A."/>
            <person name="Grigoriev I.V."/>
        </authorList>
    </citation>
    <scope>NUCLEOTIDE SEQUENCE [LARGE SCALE GENOMIC DNA]</scope>
    <source>
        <strain evidence="8 9">JEL800</strain>
    </source>
</reference>
<evidence type="ECO:0000256" key="1">
    <source>
        <dbReference type="ARBA" id="ARBA00004123"/>
    </source>
</evidence>
<keyword evidence="5" id="KW-0539">Nucleus</keyword>
<dbReference type="Gene3D" id="3.30.1490.120">
    <property type="entry name" value="RNA polymerase Rpb7-like, N-terminal domain"/>
    <property type="match status" value="1"/>
</dbReference>
<keyword evidence="3" id="KW-0240">DNA-directed RNA polymerase</keyword>
<name>A0A1Y2CLJ5_9FUNG</name>
<accession>A0A1Y2CLJ5</accession>
<dbReference type="AlphaFoldDB" id="A0A1Y2CLJ5"/>
<dbReference type="PANTHER" id="PTHR12709">
    <property type="entry name" value="DNA-DIRECTED RNA POLYMERASE II, III"/>
    <property type="match status" value="1"/>
</dbReference>
<feature type="domain" description="RNA polymerase III subunit Rpc25" evidence="7">
    <location>
        <begin position="85"/>
        <end position="119"/>
    </location>
</feature>
<evidence type="ECO:0000313" key="9">
    <source>
        <dbReference type="Proteomes" id="UP000193642"/>
    </source>
</evidence>
<evidence type="ECO:0000256" key="2">
    <source>
        <dbReference type="ARBA" id="ARBA00009307"/>
    </source>
</evidence>
<dbReference type="InterPro" id="IPR005576">
    <property type="entry name" value="Rpb7-like_N"/>
</dbReference>
<dbReference type="GO" id="GO:0005666">
    <property type="term" value="C:RNA polymerase III complex"/>
    <property type="evidence" value="ECO:0007669"/>
    <property type="project" value="TreeGrafter"/>
</dbReference>
<keyword evidence="4" id="KW-0804">Transcription</keyword>
<dbReference type="SUPFAM" id="SSF50249">
    <property type="entry name" value="Nucleic acid-binding proteins"/>
    <property type="match status" value="1"/>
</dbReference>
<keyword evidence="9" id="KW-1185">Reference proteome</keyword>
<evidence type="ECO:0000256" key="3">
    <source>
        <dbReference type="ARBA" id="ARBA00022478"/>
    </source>
</evidence>
<dbReference type="InterPro" id="IPR012340">
    <property type="entry name" value="NA-bd_OB-fold"/>
</dbReference>
<dbReference type="InterPro" id="IPR013238">
    <property type="entry name" value="RNA_pol_III_Rbc25"/>
</dbReference>
<dbReference type="OrthoDB" id="10256606at2759"/>
<dbReference type="SUPFAM" id="SSF88798">
    <property type="entry name" value="N-terminal, heterodimerisation domain of RBP7 (RpoE)"/>
    <property type="match status" value="1"/>
</dbReference>